<sequence length="447" mass="50291">MLTLFKPWRQGQELLGVKSDWSQAFQDYTFTTRQLELMDKFNVIHECLDARDDYRAQLKAGAEIVNSWGDMADESDDIIGKLSIDTVFPHDDVLEDIDLQDGTCVGPSHHRHMAAMEAMHCIMQQTSWDKSKKAEAIKKFDYPPLQKTISGSEWKKHVLDCRQQVLDKKQGKPPIKDDSSSNAGSGNSKDDAEHEKPLKKFTYDKVEILDKSYLEKSFFTGNDKDLIASCIKSFKLNLEQERAFHIIVNHAVCHSPEPLHMYIGGMGGTGKSQVLKAVSKFFSDRDEPHRFIVLAPTGNAAALLGGSTYHSVLGINERASENNLPQVRERLLGVDYIFIDEVSMLSAHDLYKISVRLCKARDNLYTPFGSMNIIVAGDFAQLPPAMGGEYAALYSRGNSGKSNKEQEQSIGCTVWHGFTSVVMLRQNLRQQSQSIEDDKFRTVLVNM</sequence>
<evidence type="ECO:0000256" key="1">
    <source>
        <dbReference type="RuleBase" id="RU363044"/>
    </source>
</evidence>
<keyword evidence="1" id="KW-0378">Hydrolase</keyword>
<dbReference type="PANTHER" id="PTHR47642:SF5">
    <property type="entry name" value="ATP-DEPENDENT DNA HELICASE"/>
    <property type="match status" value="1"/>
</dbReference>
<comment type="cofactor">
    <cofactor evidence="1">
        <name>Mg(2+)</name>
        <dbReference type="ChEBI" id="CHEBI:18420"/>
    </cofactor>
</comment>
<dbReference type="Gene3D" id="3.40.50.300">
    <property type="entry name" value="P-loop containing nucleotide triphosphate hydrolases"/>
    <property type="match status" value="1"/>
</dbReference>
<keyword evidence="1" id="KW-0233">DNA recombination</keyword>
<dbReference type="EC" id="5.6.2.3" evidence="1"/>
<evidence type="ECO:0000256" key="2">
    <source>
        <dbReference type="SAM" id="MobiDB-lite"/>
    </source>
</evidence>
<evidence type="ECO:0000313" key="4">
    <source>
        <dbReference type="EMBL" id="KAF5345617.1"/>
    </source>
</evidence>
<name>A0A8H5CPK3_9AGAR</name>
<dbReference type="PANTHER" id="PTHR47642">
    <property type="entry name" value="ATP-DEPENDENT DNA HELICASE"/>
    <property type="match status" value="1"/>
</dbReference>
<dbReference type="SUPFAM" id="SSF52540">
    <property type="entry name" value="P-loop containing nucleoside triphosphate hydrolases"/>
    <property type="match status" value="1"/>
</dbReference>
<comment type="caution">
    <text evidence="4">The sequence shown here is derived from an EMBL/GenBank/DDBJ whole genome shotgun (WGS) entry which is preliminary data.</text>
</comment>
<dbReference type="OrthoDB" id="432234at2759"/>
<dbReference type="InterPro" id="IPR027417">
    <property type="entry name" value="P-loop_NTPase"/>
</dbReference>
<dbReference type="GO" id="GO:0006310">
    <property type="term" value="P:DNA recombination"/>
    <property type="evidence" value="ECO:0007669"/>
    <property type="project" value="UniProtKB-KW"/>
</dbReference>
<dbReference type="GO" id="GO:0006281">
    <property type="term" value="P:DNA repair"/>
    <property type="evidence" value="ECO:0007669"/>
    <property type="project" value="UniProtKB-KW"/>
</dbReference>
<dbReference type="Proteomes" id="UP000559256">
    <property type="component" value="Unassembled WGS sequence"/>
</dbReference>
<dbReference type="GO" id="GO:0000723">
    <property type="term" value="P:telomere maintenance"/>
    <property type="evidence" value="ECO:0007669"/>
    <property type="project" value="InterPro"/>
</dbReference>
<keyword evidence="1" id="KW-0227">DNA damage</keyword>
<dbReference type="InterPro" id="IPR051055">
    <property type="entry name" value="PIF1_helicase"/>
</dbReference>
<dbReference type="AlphaFoldDB" id="A0A8H5CPK3"/>
<dbReference type="EMBL" id="JAACJM010000110">
    <property type="protein sequence ID" value="KAF5345617.1"/>
    <property type="molecule type" value="Genomic_DNA"/>
</dbReference>
<reference evidence="4 5" key="1">
    <citation type="journal article" date="2020" name="ISME J.">
        <title>Uncovering the hidden diversity of litter-decomposition mechanisms in mushroom-forming fungi.</title>
        <authorList>
            <person name="Floudas D."/>
            <person name="Bentzer J."/>
            <person name="Ahren D."/>
            <person name="Johansson T."/>
            <person name="Persson P."/>
            <person name="Tunlid A."/>
        </authorList>
    </citation>
    <scope>NUCLEOTIDE SEQUENCE [LARGE SCALE GENOMIC DNA]</scope>
    <source>
        <strain evidence="4 5">CBS 291.85</strain>
    </source>
</reference>
<comment type="catalytic activity">
    <reaction evidence="1">
        <text>ATP + H2O = ADP + phosphate + H(+)</text>
        <dbReference type="Rhea" id="RHEA:13065"/>
        <dbReference type="ChEBI" id="CHEBI:15377"/>
        <dbReference type="ChEBI" id="CHEBI:15378"/>
        <dbReference type="ChEBI" id="CHEBI:30616"/>
        <dbReference type="ChEBI" id="CHEBI:43474"/>
        <dbReference type="ChEBI" id="CHEBI:456216"/>
        <dbReference type="EC" id="5.6.2.3"/>
    </reaction>
</comment>
<gene>
    <name evidence="4" type="ORF">D9758_015159</name>
</gene>
<dbReference type="GO" id="GO:0005524">
    <property type="term" value="F:ATP binding"/>
    <property type="evidence" value="ECO:0007669"/>
    <property type="project" value="UniProtKB-KW"/>
</dbReference>
<protein>
    <recommendedName>
        <fullName evidence="1">ATP-dependent DNA helicase</fullName>
        <ecNumber evidence="1">5.6.2.3</ecNumber>
    </recommendedName>
</protein>
<keyword evidence="1" id="KW-0234">DNA repair</keyword>
<organism evidence="4 5">
    <name type="scientific">Tetrapyrgos nigripes</name>
    <dbReference type="NCBI Taxonomy" id="182062"/>
    <lineage>
        <taxon>Eukaryota</taxon>
        <taxon>Fungi</taxon>
        <taxon>Dikarya</taxon>
        <taxon>Basidiomycota</taxon>
        <taxon>Agaricomycotina</taxon>
        <taxon>Agaricomycetes</taxon>
        <taxon>Agaricomycetidae</taxon>
        <taxon>Agaricales</taxon>
        <taxon>Marasmiineae</taxon>
        <taxon>Marasmiaceae</taxon>
        <taxon>Tetrapyrgos</taxon>
    </lineage>
</organism>
<evidence type="ECO:0000259" key="3">
    <source>
        <dbReference type="Pfam" id="PF05970"/>
    </source>
</evidence>
<keyword evidence="1" id="KW-0347">Helicase</keyword>
<comment type="similarity">
    <text evidence="1">Belongs to the helicase family.</text>
</comment>
<keyword evidence="1" id="KW-0547">Nucleotide-binding</keyword>
<dbReference type="Pfam" id="PF05970">
    <property type="entry name" value="PIF1"/>
    <property type="match status" value="1"/>
</dbReference>
<dbReference type="InterPro" id="IPR010285">
    <property type="entry name" value="DNA_helicase_pif1-like_DEAD"/>
</dbReference>
<accession>A0A8H5CPK3</accession>
<feature type="region of interest" description="Disordered" evidence="2">
    <location>
        <begin position="167"/>
        <end position="196"/>
    </location>
</feature>
<keyword evidence="1" id="KW-0067">ATP-binding</keyword>
<dbReference type="GO" id="GO:0016787">
    <property type="term" value="F:hydrolase activity"/>
    <property type="evidence" value="ECO:0007669"/>
    <property type="project" value="UniProtKB-KW"/>
</dbReference>
<feature type="domain" description="DNA helicase Pif1-like DEAD-box helicase" evidence="3">
    <location>
        <begin position="235"/>
        <end position="439"/>
    </location>
</feature>
<proteinExistence type="inferred from homology"/>
<evidence type="ECO:0000313" key="5">
    <source>
        <dbReference type="Proteomes" id="UP000559256"/>
    </source>
</evidence>
<dbReference type="GO" id="GO:0043139">
    <property type="term" value="F:5'-3' DNA helicase activity"/>
    <property type="evidence" value="ECO:0007669"/>
    <property type="project" value="UniProtKB-EC"/>
</dbReference>
<feature type="compositionally biased region" description="Basic and acidic residues" evidence="2">
    <location>
        <begin position="167"/>
        <end position="179"/>
    </location>
</feature>
<keyword evidence="5" id="KW-1185">Reference proteome</keyword>